<dbReference type="HOGENOM" id="CLU_1040411_0_0_1"/>
<name>T1GYI3_MEGSC</name>
<dbReference type="EMBL" id="CAQQ02100608">
    <property type="status" value="NOT_ANNOTATED_CDS"/>
    <property type="molecule type" value="Genomic_DNA"/>
</dbReference>
<reference evidence="2" key="2">
    <citation type="submission" date="2015-06" db="UniProtKB">
        <authorList>
            <consortium name="EnsemblMetazoa"/>
        </authorList>
    </citation>
    <scope>IDENTIFICATION</scope>
</reference>
<dbReference type="Proteomes" id="UP000015102">
    <property type="component" value="Unassembled WGS sequence"/>
</dbReference>
<feature type="region of interest" description="Disordered" evidence="1">
    <location>
        <begin position="236"/>
        <end position="268"/>
    </location>
</feature>
<dbReference type="EMBL" id="CAQQ02100609">
    <property type="status" value="NOT_ANNOTATED_CDS"/>
    <property type="molecule type" value="Genomic_DNA"/>
</dbReference>
<sequence length="268" mass="30211">FINASSELSSLSTSPISSYHFQSALSSTIRTALPNFNLNFNGTKANFSIVTYVQSGETSSVILLLQNIATKLPNENIIVYDLGLNSYEYKTLIPYCNFTSVKCTIVTYDLSVFPSHVQDKRMLHAYRPIVIKDALLRSKTILFLENTMRLNGTSRDIYDLLQKLDSKAKDASSKPDADVDSESAQSNGCKYNKKPQYRYSGCHAYDTSALNIVLGLTWHMDDSKYSIPKEGDKNKYIFSKQSASQSSRILDNRRRNITDTSEHPYSED</sequence>
<dbReference type="PANTHER" id="PTHR31389:SF4">
    <property type="entry name" value="LD39211P"/>
    <property type="match status" value="1"/>
</dbReference>
<organism evidence="2 3">
    <name type="scientific">Megaselia scalaris</name>
    <name type="common">Humpbacked fly</name>
    <name type="synonym">Phora scalaris</name>
    <dbReference type="NCBI Taxonomy" id="36166"/>
    <lineage>
        <taxon>Eukaryota</taxon>
        <taxon>Metazoa</taxon>
        <taxon>Ecdysozoa</taxon>
        <taxon>Arthropoda</taxon>
        <taxon>Hexapoda</taxon>
        <taxon>Insecta</taxon>
        <taxon>Pterygota</taxon>
        <taxon>Neoptera</taxon>
        <taxon>Endopterygota</taxon>
        <taxon>Diptera</taxon>
        <taxon>Brachycera</taxon>
        <taxon>Muscomorpha</taxon>
        <taxon>Platypezoidea</taxon>
        <taxon>Phoridae</taxon>
        <taxon>Megaseliini</taxon>
        <taxon>Megaselia</taxon>
    </lineage>
</organism>
<dbReference type="EnsemblMetazoa" id="MESCA008911-RA">
    <property type="protein sequence ID" value="MESCA008911-PA"/>
    <property type="gene ID" value="MESCA008911"/>
</dbReference>
<dbReference type="PANTHER" id="PTHR31389">
    <property type="entry name" value="LD39211P"/>
    <property type="match status" value="1"/>
</dbReference>
<evidence type="ECO:0000256" key="1">
    <source>
        <dbReference type="SAM" id="MobiDB-lite"/>
    </source>
</evidence>
<protein>
    <submittedName>
        <fullName evidence="2">Uncharacterized protein</fullName>
    </submittedName>
</protein>
<dbReference type="AlphaFoldDB" id="T1GYI3"/>
<keyword evidence="3" id="KW-1185">Reference proteome</keyword>
<accession>T1GYI3</accession>
<dbReference type="EMBL" id="CAQQ02100610">
    <property type="status" value="NOT_ANNOTATED_CDS"/>
    <property type="molecule type" value="Genomic_DNA"/>
</dbReference>
<reference evidence="3" key="1">
    <citation type="submission" date="2013-02" db="EMBL/GenBank/DDBJ databases">
        <authorList>
            <person name="Hughes D."/>
        </authorList>
    </citation>
    <scope>NUCLEOTIDE SEQUENCE</scope>
    <source>
        <strain>Durham</strain>
        <strain evidence="3">NC isolate 2 -- Noor lab</strain>
    </source>
</reference>
<proteinExistence type="predicted"/>
<feature type="compositionally biased region" description="Basic and acidic residues" evidence="1">
    <location>
        <begin position="250"/>
        <end position="268"/>
    </location>
</feature>
<evidence type="ECO:0000313" key="3">
    <source>
        <dbReference type="Proteomes" id="UP000015102"/>
    </source>
</evidence>
<feature type="compositionally biased region" description="Polar residues" evidence="1">
    <location>
        <begin position="239"/>
        <end position="249"/>
    </location>
</feature>
<dbReference type="STRING" id="36166.T1GYI3"/>
<evidence type="ECO:0000313" key="2">
    <source>
        <dbReference type="EnsemblMetazoa" id="MESCA008911-PA"/>
    </source>
</evidence>